<dbReference type="SUPFAM" id="SSF54791">
    <property type="entry name" value="Eukaryotic type KH-domain (KH-domain type I)"/>
    <property type="match status" value="1"/>
</dbReference>
<reference evidence="4" key="2">
    <citation type="submission" date="2024-10" db="UniProtKB">
        <authorList>
            <consortium name="EnsemblProtists"/>
        </authorList>
    </citation>
    <scope>IDENTIFICATION</scope>
</reference>
<dbReference type="GeneID" id="17261197"/>
<sequence>MALVFQVPNSLAPPIIGPRGSAVRRLVQESGATSIHLSNQDAASPDRRCSIRGESVAAMCHAFDGCAALLRAECARIGRSDATRRVRFVVPEATSLLGEAALARLRGAGVATELSPRAAGEGPAARELTLCGDAPSLSAAAALLVEAILSRHGQRLGSFLSRWSFVTEYNDHFETPRRAYADILPLLAAASPLPPKRDGGSAPEAEALAAALGVRRERVLNRNRDFYADIATGQLPQYDVLLTNPPYSGDHKQRRGVALPCSLPRRSVPLLLPSPEPEARDCNAPFPARLLRFLASDGDMRGAPFLLLLPAWVCEKDYWNAFLERLATHRAAGGGGGGGDGGGGGGGGGDGGGGGGGAGDSSAAHSSGECCKRRRRRRVGEGGLERAAGVFYVRPSATGNSASPFHAVWFCGGWATEGARRRAMRALRPSRRLREVEVFRSAKMLRRRGL</sequence>
<dbReference type="InterPro" id="IPR002052">
    <property type="entry name" value="DNA_methylase_N6_adenine_CS"/>
</dbReference>
<dbReference type="EnsemblProtists" id="EOD15054">
    <property type="protein sequence ID" value="EOD15054"/>
    <property type="gene ID" value="EMIHUDRAFT_119528"/>
</dbReference>
<dbReference type="CDD" id="cd00105">
    <property type="entry name" value="KH-I"/>
    <property type="match status" value="1"/>
</dbReference>
<dbReference type="GO" id="GO:0003723">
    <property type="term" value="F:RNA binding"/>
    <property type="evidence" value="ECO:0007669"/>
    <property type="project" value="UniProtKB-UniRule"/>
</dbReference>
<dbReference type="eggNOG" id="ENOG502S29B">
    <property type="taxonomic scope" value="Eukaryota"/>
</dbReference>
<dbReference type="GO" id="GO:0008168">
    <property type="term" value="F:methyltransferase activity"/>
    <property type="evidence" value="ECO:0007669"/>
    <property type="project" value="InterPro"/>
</dbReference>
<dbReference type="Gene3D" id="3.30.1370.10">
    <property type="entry name" value="K Homology domain, type 1"/>
    <property type="match status" value="1"/>
</dbReference>
<reference evidence="5" key="1">
    <citation type="journal article" date="2013" name="Nature">
        <title>Pan genome of the phytoplankton Emiliania underpins its global distribution.</title>
        <authorList>
            <person name="Read B.A."/>
            <person name="Kegel J."/>
            <person name="Klute M.J."/>
            <person name="Kuo A."/>
            <person name="Lefebvre S.C."/>
            <person name="Maumus F."/>
            <person name="Mayer C."/>
            <person name="Miller J."/>
            <person name="Monier A."/>
            <person name="Salamov A."/>
            <person name="Young J."/>
            <person name="Aguilar M."/>
            <person name="Claverie J.M."/>
            <person name="Frickenhaus S."/>
            <person name="Gonzalez K."/>
            <person name="Herman E.K."/>
            <person name="Lin Y.C."/>
            <person name="Napier J."/>
            <person name="Ogata H."/>
            <person name="Sarno A.F."/>
            <person name="Shmutz J."/>
            <person name="Schroeder D."/>
            <person name="de Vargas C."/>
            <person name="Verret F."/>
            <person name="von Dassow P."/>
            <person name="Valentin K."/>
            <person name="Van de Peer Y."/>
            <person name="Wheeler G."/>
            <person name="Dacks J.B."/>
            <person name="Delwiche C.F."/>
            <person name="Dyhrman S.T."/>
            <person name="Glockner G."/>
            <person name="John U."/>
            <person name="Richards T."/>
            <person name="Worden A.Z."/>
            <person name="Zhang X."/>
            <person name="Grigoriev I.V."/>
            <person name="Allen A.E."/>
            <person name="Bidle K."/>
            <person name="Borodovsky M."/>
            <person name="Bowler C."/>
            <person name="Brownlee C."/>
            <person name="Cock J.M."/>
            <person name="Elias M."/>
            <person name="Gladyshev V.N."/>
            <person name="Groth M."/>
            <person name="Guda C."/>
            <person name="Hadaegh A."/>
            <person name="Iglesias-Rodriguez M.D."/>
            <person name="Jenkins J."/>
            <person name="Jones B.M."/>
            <person name="Lawson T."/>
            <person name="Leese F."/>
            <person name="Lindquist E."/>
            <person name="Lobanov A."/>
            <person name="Lomsadze A."/>
            <person name="Malik S.B."/>
            <person name="Marsh M.E."/>
            <person name="Mackinder L."/>
            <person name="Mock T."/>
            <person name="Mueller-Roeber B."/>
            <person name="Pagarete A."/>
            <person name="Parker M."/>
            <person name="Probert I."/>
            <person name="Quesneville H."/>
            <person name="Raines C."/>
            <person name="Rensing S.A."/>
            <person name="Riano-Pachon D.M."/>
            <person name="Richier S."/>
            <person name="Rokitta S."/>
            <person name="Shiraiwa Y."/>
            <person name="Soanes D.M."/>
            <person name="van der Giezen M."/>
            <person name="Wahlund T.M."/>
            <person name="Williams B."/>
            <person name="Wilson W."/>
            <person name="Wolfe G."/>
            <person name="Wurch L.L."/>
        </authorList>
    </citation>
    <scope>NUCLEOTIDE SEQUENCE</scope>
</reference>
<dbReference type="RefSeq" id="XP_005767483.1">
    <property type="nucleotide sequence ID" value="XM_005767426.1"/>
</dbReference>
<evidence type="ECO:0000259" key="3">
    <source>
        <dbReference type="Pfam" id="PF00013"/>
    </source>
</evidence>
<organism evidence="4 5">
    <name type="scientific">Emiliania huxleyi (strain CCMP1516)</name>
    <dbReference type="NCBI Taxonomy" id="280463"/>
    <lineage>
        <taxon>Eukaryota</taxon>
        <taxon>Haptista</taxon>
        <taxon>Haptophyta</taxon>
        <taxon>Prymnesiophyceae</taxon>
        <taxon>Isochrysidales</taxon>
        <taxon>Noelaerhabdaceae</taxon>
        <taxon>Emiliania</taxon>
    </lineage>
</organism>
<dbReference type="HOGENOM" id="CLU_608955_0_0_1"/>
<dbReference type="InterPro" id="IPR036612">
    <property type="entry name" value="KH_dom_type_1_sf"/>
</dbReference>
<dbReference type="PaxDb" id="2903-EOD15054"/>
<proteinExistence type="predicted"/>
<keyword evidence="1" id="KW-0694">RNA-binding</keyword>
<accession>A0A0D3IUW9</accession>
<name>A0A0D3IUW9_EMIH1</name>
<dbReference type="Pfam" id="PF00013">
    <property type="entry name" value="KH_1"/>
    <property type="match status" value="1"/>
</dbReference>
<evidence type="ECO:0000256" key="1">
    <source>
        <dbReference type="PROSITE-ProRule" id="PRU00117"/>
    </source>
</evidence>
<dbReference type="OMA" id="VAAMCHA"/>
<dbReference type="PROSITE" id="PS00092">
    <property type="entry name" value="N6_MTASE"/>
    <property type="match status" value="1"/>
</dbReference>
<dbReference type="PANTHER" id="PTHR39444:SF3">
    <property type="entry name" value="SITE-SPECIFIC DNA-METHYLTRANSFERASE (ADENINE-SPECIFIC)"/>
    <property type="match status" value="1"/>
</dbReference>
<keyword evidence="5" id="KW-1185">Reference proteome</keyword>
<dbReference type="PANTHER" id="PTHR39444">
    <property type="entry name" value="SITE-SPECIFIC DNA-METHYLTRANSFERASE (ADENINE-SPECIFIC)"/>
    <property type="match status" value="1"/>
</dbReference>
<dbReference type="KEGG" id="ehx:EMIHUDRAFT_119528"/>
<feature type="region of interest" description="Disordered" evidence="2">
    <location>
        <begin position="334"/>
        <end position="375"/>
    </location>
</feature>
<feature type="compositionally biased region" description="Gly residues" evidence="2">
    <location>
        <begin position="334"/>
        <end position="359"/>
    </location>
</feature>
<evidence type="ECO:0000313" key="5">
    <source>
        <dbReference type="Proteomes" id="UP000013827"/>
    </source>
</evidence>
<feature type="domain" description="K Homology" evidence="3">
    <location>
        <begin position="4"/>
        <end position="62"/>
    </location>
</feature>
<dbReference type="Proteomes" id="UP000013827">
    <property type="component" value="Unassembled WGS sequence"/>
</dbReference>
<evidence type="ECO:0000313" key="4">
    <source>
        <dbReference type="EnsemblProtists" id="EOD15054"/>
    </source>
</evidence>
<protein>
    <recommendedName>
        <fullName evidence="3">K Homology domain-containing protein</fullName>
    </recommendedName>
</protein>
<dbReference type="PROSITE" id="PS50084">
    <property type="entry name" value="KH_TYPE_1"/>
    <property type="match status" value="1"/>
</dbReference>
<dbReference type="GO" id="GO:0032259">
    <property type="term" value="P:methylation"/>
    <property type="evidence" value="ECO:0007669"/>
    <property type="project" value="InterPro"/>
</dbReference>
<dbReference type="AlphaFoldDB" id="A0A0D3IUW9"/>
<dbReference type="InterPro" id="IPR004088">
    <property type="entry name" value="KH_dom_type_1"/>
</dbReference>
<evidence type="ECO:0000256" key="2">
    <source>
        <dbReference type="SAM" id="MobiDB-lite"/>
    </source>
</evidence>